<evidence type="ECO:0000256" key="1">
    <source>
        <dbReference type="ARBA" id="ARBA00001974"/>
    </source>
</evidence>
<sequence>MKKAFIINAHLKYPFSAGRLNTSLVERAAAHFKAKGYEVVTTIAEDGYDVAAELEKFKSANVLLLQMPLNWMGVPWSFKKYIDDVWTAGMMGELSAGDGRSQETPKKNYGLGGKLSGRYMLSVTANVPKEAFNDPEQKFFAGRGEDDLLLPMHLNFKWLGLEKVPTFLAYDVMKNPEIDSDFARFDAHLATHF</sequence>
<evidence type="ECO:0000256" key="3">
    <source>
        <dbReference type="ARBA" id="ARBA00022827"/>
    </source>
</evidence>
<dbReference type="AlphaFoldDB" id="A0A0S4X8S1"/>
<dbReference type="EMBL" id="LN899822">
    <property type="protein sequence ID" value="CUV60193.1"/>
    <property type="molecule type" value="Genomic_DNA"/>
</dbReference>
<evidence type="ECO:0000256" key="4">
    <source>
        <dbReference type="ARBA" id="ARBA00037981"/>
    </source>
</evidence>
<dbReference type="PANTHER" id="PTHR46305:SF3">
    <property type="entry name" value="NADPH:QUINONE OXIDOREDUCTASE MDAB"/>
    <property type="match status" value="1"/>
</dbReference>
<dbReference type="InterPro" id="IPR052397">
    <property type="entry name" value="NADPH-QR_MdaB"/>
</dbReference>
<dbReference type="EMBL" id="LN899826">
    <property type="protein sequence ID" value="CUV43022.1"/>
    <property type="molecule type" value="Genomic_DNA"/>
</dbReference>
<feature type="domain" description="Flavodoxin-like fold" evidence="5">
    <location>
        <begin position="2"/>
        <end position="188"/>
    </location>
</feature>
<evidence type="ECO:0000313" key="9">
    <source>
        <dbReference type="EMBL" id="CUV60193.1"/>
    </source>
</evidence>
<dbReference type="EMBL" id="LN899825">
    <property type="protein sequence ID" value="CUV37612.1"/>
    <property type="molecule type" value="Genomic_DNA"/>
</dbReference>
<evidence type="ECO:0000313" key="6">
    <source>
        <dbReference type="EMBL" id="CUV26756.1"/>
    </source>
</evidence>
<proteinExistence type="inferred from homology"/>
<comment type="cofactor">
    <cofactor evidence="1">
        <name>FAD</name>
        <dbReference type="ChEBI" id="CHEBI:57692"/>
    </cofactor>
</comment>
<dbReference type="Pfam" id="PF02525">
    <property type="entry name" value="Flavodoxin_2"/>
    <property type="match status" value="1"/>
</dbReference>
<evidence type="ECO:0000313" key="7">
    <source>
        <dbReference type="EMBL" id="CUV37612.1"/>
    </source>
</evidence>
<dbReference type="InterPro" id="IPR003680">
    <property type="entry name" value="Flavodoxin_fold"/>
</dbReference>
<dbReference type="SUPFAM" id="SSF52218">
    <property type="entry name" value="Flavoproteins"/>
    <property type="match status" value="1"/>
</dbReference>
<dbReference type="PANTHER" id="PTHR46305">
    <property type="match status" value="1"/>
</dbReference>
<gene>
    <name evidence="9" type="primary">mdaB</name>
    <name evidence="9" type="ORF">RD1301_v1_770003</name>
    <name evidence="6" type="ORF">RUN1744_v1_2640002</name>
    <name evidence="7" type="ORF">TD1301_v1_4170001</name>
    <name evidence="8" type="ORF">TF3108_v1_2290002</name>
</gene>
<evidence type="ECO:0000259" key="5">
    <source>
        <dbReference type="Pfam" id="PF02525"/>
    </source>
</evidence>
<evidence type="ECO:0000256" key="2">
    <source>
        <dbReference type="ARBA" id="ARBA00022630"/>
    </source>
</evidence>
<dbReference type="InterPro" id="IPR029039">
    <property type="entry name" value="Flavoprotein-like_sf"/>
</dbReference>
<dbReference type="EMBL" id="LN899823">
    <property type="protein sequence ID" value="CUV26756.1"/>
    <property type="molecule type" value="Genomic_DNA"/>
</dbReference>
<reference evidence="9" key="1">
    <citation type="submission" date="2015-10" db="EMBL/GenBank/DDBJ databases">
        <authorList>
            <person name="Gilbert D.G."/>
        </authorList>
    </citation>
    <scope>NUCLEOTIDE SEQUENCE</scope>
    <source>
        <strain evidence="9">Phyl III-seqv23</strain>
    </source>
</reference>
<name>A0A0S4X8S1_RALSL</name>
<evidence type="ECO:0000313" key="8">
    <source>
        <dbReference type="EMBL" id="CUV43022.1"/>
    </source>
</evidence>
<organism evidence="9">
    <name type="scientific">Ralstonia solanacearum</name>
    <name type="common">Pseudomonas solanacearum</name>
    <dbReference type="NCBI Taxonomy" id="305"/>
    <lineage>
        <taxon>Bacteria</taxon>
        <taxon>Pseudomonadati</taxon>
        <taxon>Pseudomonadota</taxon>
        <taxon>Betaproteobacteria</taxon>
        <taxon>Burkholderiales</taxon>
        <taxon>Burkholderiaceae</taxon>
        <taxon>Ralstonia</taxon>
        <taxon>Ralstonia solanacearum species complex</taxon>
    </lineage>
</organism>
<comment type="similarity">
    <text evidence="4">Belongs to the oxidoreductase MdaB family.</text>
</comment>
<dbReference type="Gene3D" id="3.40.50.360">
    <property type="match status" value="1"/>
</dbReference>
<keyword evidence="2" id="KW-0285">Flavoprotein</keyword>
<keyword evidence="3" id="KW-0274">FAD</keyword>
<protein>
    <submittedName>
        <fullName evidence="9">Modulator of drug activity B</fullName>
    </submittedName>
</protein>
<accession>A0A0S4X8S1</accession>